<reference evidence="1 2" key="1">
    <citation type="submission" date="2019-08" db="EMBL/GenBank/DDBJ databases">
        <title>Whole genome of Aphis craccivora.</title>
        <authorList>
            <person name="Voronova N.V."/>
            <person name="Shulinski R.S."/>
            <person name="Bandarenka Y.V."/>
            <person name="Zhorov D.G."/>
            <person name="Warner D."/>
        </authorList>
    </citation>
    <scope>NUCLEOTIDE SEQUENCE [LARGE SCALE GENOMIC DNA]</scope>
    <source>
        <strain evidence="1">180601</strain>
        <tissue evidence="1">Whole Body</tissue>
    </source>
</reference>
<dbReference type="OrthoDB" id="6630012at2759"/>
<dbReference type="AlphaFoldDB" id="A0A6G0VYE9"/>
<keyword evidence="2" id="KW-1185">Reference proteome</keyword>
<gene>
    <name evidence="1" type="ORF">FWK35_00033097</name>
</gene>
<proteinExistence type="predicted"/>
<evidence type="ECO:0000313" key="1">
    <source>
        <dbReference type="EMBL" id="KAF0713938.1"/>
    </source>
</evidence>
<evidence type="ECO:0000313" key="2">
    <source>
        <dbReference type="Proteomes" id="UP000478052"/>
    </source>
</evidence>
<dbReference type="Proteomes" id="UP000478052">
    <property type="component" value="Unassembled WGS sequence"/>
</dbReference>
<name>A0A6G0VYE9_APHCR</name>
<accession>A0A6G0VYE9</accession>
<comment type="caution">
    <text evidence="1">The sequence shown here is derived from an EMBL/GenBank/DDBJ whole genome shotgun (WGS) entry which is preliminary data.</text>
</comment>
<protein>
    <submittedName>
        <fullName evidence="1">Zinc finger MYM-type protein 5-like</fullName>
    </submittedName>
</protein>
<dbReference type="EMBL" id="VUJU01010528">
    <property type="protein sequence ID" value="KAF0713938.1"/>
    <property type="molecule type" value="Genomic_DNA"/>
</dbReference>
<organism evidence="1 2">
    <name type="scientific">Aphis craccivora</name>
    <name type="common">Cowpea aphid</name>
    <dbReference type="NCBI Taxonomy" id="307492"/>
    <lineage>
        <taxon>Eukaryota</taxon>
        <taxon>Metazoa</taxon>
        <taxon>Ecdysozoa</taxon>
        <taxon>Arthropoda</taxon>
        <taxon>Hexapoda</taxon>
        <taxon>Insecta</taxon>
        <taxon>Pterygota</taxon>
        <taxon>Neoptera</taxon>
        <taxon>Paraneoptera</taxon>
        <taxon>Hemiptera</taxon>
        <taxon>Sternorrhyncha</taxon>
        <taxon>Aphidomorpha</taxon>
        <taxon>Aphidoidea</taxon>
        <taxon>Aphididae</taxon>
        <taxon>Aphidini</taxon>
        <taxon>Aphis</taxon>
        <taxon>Aphis</taxon>
    </lineage>
</organism>
<sequence length="72" mass="8204">MANTCVFIGCSKRKAKLKDKKGKQNLHDLGWMSSSRNLIINDINEQHCDIDDPKVLENEKALNIHVEDPKKS</sequence>